<dbReference type="PROSITE" id="PS51471">
    <property type="entry name" value="FE2OG_OXY"/>
    <property type="match status" value="1"/>
</dbReference>
<proteinExistence type="predicted"/>
<reference evidence="2 3" key="1">
    <citation type="submission" date="2018-06" db="EMBL/GenBank/DDBJ databases">
        <title>A transcriptomic atlas of mushroom development highlights an independent origin of complex multicellularity.</title>
        <authorList>
            <consortium name="DOE Joint Genome Institute"/>
            <person name="Krizsan K."/>
            <person name="Almasi E."/>
            <person name="Merenyi Z."/>
            <person name="Sahu N."/>
            <person name="Viragh M."/>
            <person name="Koszo T."/>
            <person name="Mondo S."/>
            <person name="Kiss B."/>
            <person name="Balint B."/>
            <person name="Kues U."/>
            <person name="Barry K."/>
            <person name="Hegedus J.C."/>
            <person name="Henrissat B."/>
            <person name="Johnson J."/>
            <person name="Lipzen A."/>
            <person name="Ohm R."/>
            <person name="Nagy I."/>
            <person name="Pangilinan J."/>
            <person name="Yan J."/>
            <person name="Xiong Y."/>
            <person name="Grigoriev I.V."/>
            <person name="Hibbett D.S."/>
            <person name="Nagy L.G."/>
        </authorList>
    </citation>
    <scope>NUCLEOTIDE SEQUENCE [LARGE SCALE GENOMIC DNA]</scope>
    <source>
        <strain evidence="2 3">SZMC22713</strain>
    </source>
</reference>
<name>A0A4Y7PUE6_9AGAM</name>
<dbReference type="PANTHER" id="PTHR31212">
    <property type="entry name" value="ALPHA-KETOGLUTARATE-DEPENDENT DIOXYGENASE ALKB HOMOLOG 3"/>
    <property type="match status" value="1"/>
</dbReference>
<gene>
    <name evidence="2" type="ORF">BD410DRAFT_753438</name>
</gene>
<dbReference type="InterPro" id="IPR027450">
    <property type="entry name" value="AlkB-like"/>
</dbReference>
<protein>
    <recommendedName>
        <fullName evidence="1">Fe2OG dioxygenase domain-containing protein</fullName>
    </recommendedName>
</protein>
<evidence type="ECO:0000259" key="1">
    <source>
        <dbReference type="PROSITE" id="PS51471"/>
    </source>
</evidence>
<dbReference type="EMBL" id="ML170211">
    <property type="protein sequence ID" value="TDL18160.1"/>
    <property type="molecule type" value="Genomic_DNA"/>
</dbReference>
<dbReference type="InterPro" id="IPR037151">
    <property type="entry name" value="AlkB-like_sf"/>
</dbReference>
<dbReference type="AlphaFoldDB" id="A0A4Y7PUE6"/>
<dbReference type="InterPro" id="IPR032854">
    <property type="entry name" value="ALKBH3"/>
</dbReference>
<evidence type="ECO:0000313" key="3">
    <source>
        <dbReference type="Proteomes" id="UP000294933"/>
    </source>
</evidence>
<accession>A0A4Y7PUE6</accession>
<dbReference type="Gene3D" id="2.60.120.590">
    <property type="entry name" value="Alpha-ketoglutarate-dependent dioxygenase AlkB-like"/>
    <property type="match status" value="1"/>
</dbReference>
<dbReference type="SUPFAM" id="SSF51197">
    <property type="entry name" value="Clavaminate synthase-like"/>
    <property type="match status" value="1"/>
</dbReference>
<feature type="domain" description="Fe2OG dioxygenase" evidence="1">
    <location>
        <begin position="103"/>
        <end position="219"/>
    </location>
</feature>
<dbReference type="Proteomes" id="UP000294933">
    <property type="component" value="Unassembled WGS sequence"/>
</dbReference>
<sequence>MSNLPYETTGQTFGEGDTFLVQNILPEDLAASAFDDLQNEVGWNVMHHRGGEVPRLVAVEGQVNDDGSFPIYRHPADSSPPLLSFSPTVSKIRQRVEEVLKHPVNHVLIQHYRHGGDYISEHSDKTIDVVKGTKIVNVSIGAQRTMVLRTKKDAALESNEDRETQRIPLPHNSMFVMGLETNKKWMHGIRQDKRMPTLKLPSEVAFNCERISLTFRNIGTFLTKDETRIYGQGATGKTKDEAKDVVNGTDEAGKLIMAFGDENHRSDFDWDETYGRGFDVLHFAPGNTSDSLVGPPS</sequence>
<dbReference type="PANTHER" id="PTHR31212:SF5">
    <property type="entry name" value="ISOCHORISMATASE FAMILY PROTEIN FAMILY (AFU_ORTHOLOGUE AFUA_3G14500)"/>
    <property type="match status" value="1"/>
</dbReference>
<dbReference type="GO" id="GO:0006307">
    <property type="term" value="P:DNA alkylation repair"/>
    <property type="evidence" value="ECO:0007669"/>
    <property type="project" value="InterPro"/>
</dbReference>
<organism evidence="2 3">
    <name type="scientific">Rickenella mellea</name>
    <dbReference type="NCBI Taxonomy" id="50990"/>
    <lineage>
        <taxon>Eukaryota</taxon>
        <taxon>Fungi</taxon>
        <taxon>Dikarya</taxon>
        <taxon>Basidiomycota</taxon>
        <taxon>Agaricomycotina</taxon>
        <taxon>Agaricomycetes</taxon>
        <taxon>Hymenochaetales</taxon>
        <taxon>Rickenellaceae</taxon>
        <taxon>Rickenella</taxon>
    </lineage>
</organism>
<dbReference type="GO" id="GO:0051213">
    <property type="term" value="F:dioxygenase activity"/>
    <property type="evidence" value="ECO:0007669"/>
    <property type="project" value="InterPro"/>
</dbReference>
<keyword evidence="3" id="KW-1185">Reference proteome</keyword>
<dbReference type="InterPro" id="IPR005123">
    <property type="entry name" value="Oxoglu/Fe-dep_dioxygenase_dom"/>
</dbReference>
<dbReference type="STRING" id="50990.A0A4Y7PUE6"/>
<evidence type="ECO:0000313" key="2">
    <source>
        <dbReference type="EMBL" id="TDL18160.1"/>
    </source>
</evidence>
<dbReference type="VEuPathDB" id="FungiDB:BD410DRAFT_753438"/>
<dbReference type="Pfam" id="PF13532">
    <property type="entry name" value="2OG-FeII_Oxy_2"/>
    <property type="match status" value="1"/>
</dbReference>
<dbReference type="OrthoDB" id="445341at2759"/>